<dbReference type="PANTHER" id="PTHR11702">
    <property type="entry name" value="DEVELOPMENTALLY REGULATED GTP-BINDING PROTEIN-RELATED"/>
    <property type="match status" value="1"/>
</dbReference>
<evidence type="ECO:0000313" key="5">
    <source>
        <dbReference type="EMBL" id="KAK8373375.1"/>
    </source>
</evidence>
<dbReference type="PROSITE" id="PS51710">
    <property type="entry name" value="G_OBG"/>
    <property type="match status" value="1"/>
</dbReference>
<comment type="caution">
    <text evidence="5">The sequence shown here is derived from an EMBL/GenBank/DDBJ whole genome shotgun (WGS) entry which is preliminary data.</text>
</comment>
<keyword evidence="2" id="KW-0342">GTP-binding</keyword>
<dbReference type="InterPro" id="IPR027417">
    <property type="entry name" value="P-loop_NTPase"/>
</dbReference>
<organism evidence="5 6">
    <name type="scientific">Scylla paramamosain</name>
    <name type="common">Mud crab</name>
    <dbReference type="NCBI Taxonomy" id="85552"/>
    <lineage>
        <taxon>Eukaryota</taxon>
        <taxon>Metazoa</taxon>
        <taxon>Ecdysozoa</taxon>
        <taxon>Arthropoda</taxon>
        <taxon>Crustacea</taxon>
        <taxon>Multicrustacea</taxon>
        <taxon>Malacostraca</taxon>
        <taxon>Eumalacostraca</taxon>
        <taxon>Eucarida</taxon>
        <taxon>Decapoda</taxon>
        <taxon>Pleocyemata</taxon>
        <taxon>Brachyura</taxon>
        <taxon>Eubrachyura</taxon>
        <taxon>Portunoidea</taxon>
        <taxon>Portunidae</taxon>
        <taxon>Portuninae</taxon>
        <taxon>Scylla</taxon>
    </lineage>
</organism>
<evidence type="ECO:0000259" key="4">
    <source>
        <dbReference type="PROSITE" id="PS51883"/>
    </source>
</evidence>
<gene>
    <name evidence="5" type="ORF">O3P69_019935</name>
</gene>
<dbReference type="SUPFAM" id="SSF82051">
    <property type="entry name" value="Obg GTP-binding protein N-terminal domain"/>
    <property type="match status" value="1"/>
</dbReference>
<sequence>MRWCEHWDKMKRVRSKFVDVLRLHVRGGAGGMGLPRLGGVGGAGGDVYVEGKEGHSLLKLCKAQPDQRWVGAAGMDSYKYRICGEAGAELIIPVPTGTTVWLEQHQKLLGEINCGQSSNPSNQYNGQKGQPTLGVVKYSDMRRLTIADLQGLIEGAYSNMGMGHRFLCHVEWTHFLLFVVDINSFRLSPKHPYCSPTENVMLVNRELELYSPDLLSKPALLMVNKMDSPNAESCLQELLHNFKRMEDEYMGT</sequence>
<evidence type="ECO:0000256" key="2">
    <source>
        <dbReference type="ARBA" id="ARBA00023134"/>
    </source>
</evidence>
<dbReference type="InterPro" id="IPR036726">
    <property type="entry name" value="GTP1_OBG_dom_sf"/>
</dbReference>
<keyword evidence="6" id="KW-1185">Reference proteome</keyword>
<dbReference type="InterPro" id="IPR045086">
    <property type="entry name" value="OBG_GTPase"/>
</dbReference>
<dbReference type="GO" id="GO:0005525">
    <property type="term" value="F:GTP binding"/>
    <property type="evidence" value="ECO:0007669"/>
    <property type="project" value="UniProtKB-KW"/>
</dbReference>
<dbReference type="PRINTS" id="PR00326">
    <property type="entry name" value="GTP1OBG"/>
</dbReference>
<dbReference type="AlphaFoldDB" id="A0AAW0SDF0"/>
<dbReference type="InterPro" id="IPR031167">
    <property type="entry name" value="G_OBG"/>
</dbReference>
<dbReference type="PROSITE" id="PS51883">
    <property type="entry name" value="OBG"/>
    <property type="match status" value="1"/>
</dbReference>
<evidence type="ECO:0000259" key="3">
    <source>
        <dbReference type="PROSITE" id="PS51710"/>
    </source>
</evidence>
<dbReference type="InterPro" id="IPR006073">
    <property type="entry name" value="GTP-bd"/>
</dbReference>
<proteinExistence type="predicted"/>
<dbReference type="Gene3D" id="3.40.50.300">
    <property type="entry name" value="P-loop containing nucleotide triphosphate hydrolases"/>
    <property type="match status" value="1"/>
</dbReference>
<dbReference type="GO" id="GO:0005739">
    <property type="term" value="C:mitochondrion"/>
    <property type="evidence" value="ECO:0007669"/>
    <property type="project" value="TreeGrafter"/>
</dbReference>
<evidence type="ECO:0008006" key="7">
    <source>
        <dbReference type="Google" id="ProtNLM"/>
    </source>
</evidence>
<dbReference type="SUPFAM" id="SSF52540">
    <property type="entry name" value="P-loop containing nucleoside triphosphate hydrolases"/>
    <property type="match status" value="1"/>
</dbReference>
<name>A0AAW0SDF0_SCYPA</name>
<dbReference type="Pfam" id="PF01018">
    <property type="entry name" value="GTP1_OBG"/>
    <property type="match status" value="1"/>
</dbReference>
<feature type="domain" description="Obg" evidence="4">
    <location>
        <begin position="15"/>
        <end position="252"/>
    </location>
</feature>
<dbReference type="PANTHER" id="PTHR11702:SF43">
    <property type="entry name" value="GTP-BINDING PROTEIN 10"/>
    <property type="match status" value="1"/>
</dbReference>
<dbReference type="Pfam" id="PF01926">
    <property type="entry name" value="MMR_HSR1"/>
    <property type="match status" value="1"/>
</dbReference>
<feature type="domain" description="OBG-type G" evidence="3">
    <location>
        <begin position="130"/>
        <end position="252"/>
    </location>
</feature>
<protein>
    <recommendedName>
        <fullName evidence="7">GTP-binding protein 10</fullName>
    </recommendedName>
</protein>
<evidence type="ECO:0000313" key="6">
    <source>
        <dbReference type="Proteomes" id="UP001487740"/>
    </source>
</evidence>
<accession>A0AAW0SDF0</accession>
<dbReference type="InterPro" id="IPR006169">
    <property type="entry name" value="GTP1_OBG_dom"/>
</dbReference>
<dbReference type="EMBL" id="JARAKH010001192">
    <property type="protein sequence ID" value="KAK8373375.1"/>
    <property type="molecule type" value="Genomic_DNA"/>
</dbReference>
<dbReference type="Proteomes" id="UP001487740">
    <property type="component" value="Unassembled WGS sequence"/>
</dbReference>
<dbReference type="GO" id="GO:0042254">
    <property type="term" value="P:ribosome biogenesis"/>
    <property type="evidence" value="ECO:0007669"/>
    <property type="project" value="UniProtKB-UniRule"/>
</dbReference>
<keyword evidence="1" id="KW-0547">Nucleotide-binding</keyword>
<reference evidence="5 6" key="1">
    <citation type="submission" date="2023-03" db="EMBL/GenBank/DDBJ databases">
        <title>High-quality genome of Scylla paramamosain provides insights in environmental adaptation.</title>
        <authorList>
            <person name="Zhang L."/>
        </authorList>
    </citation>
    <scope>NUCLEOTIDE SEQUENCE [LARGE SCALE GENOMIC DNA]</scope>
    <source>
        <strain evidence="5">LZ_2023a</strain>
        <tissue evidence="5">Muscle</tissue>
    </source>
</reference>
<dbReference type="GO" id="GO:0003924">
    <property type="term" value="F:GTPase activity"/>
    <property type="evidence" value="ECO:0007669"/>
    <property type="project" value="InterPro"/>
</dbReference>
<evidence type="ECO:0000256" key="1">
    <source>
        <dbReference type="ARBA" id="ARBA00022741"/>
    </source>
</evidence>